<reference evidence="2" key="1">
    <citation type="submission" date="2023-01" db="EMBL/GenBank/DDBJ databases">
        <authorList>
            <person name="Van Ghelder C."/>
            <person name="Rancurel C."/>
        </authorList>
    </citation>
    <scope>NUCLEOTIDE SEQUENCE</scope>
    <source>
        <strain evidence="2">CNCM I-4278</strain>
    </source>
</reference>
<sequence length="246" mass="27621">MDVLWCHVPIDGLMTIFGSNHRQGTSPKPSTNCGLQAHITASSLQQNPQYTMQSLRRTAVTAARSGRTTLPRQPRRFTHDEHAHGGHGHGPEPVNESMGNGFWITIGAVPVGWAIYAMSRSDDPNAAPLVTRLIDKYTEAQEKWTARNDLHVRMIEQAGSERVLFVNSTPQEYVPLKFPEIMTVSSPYNVPASSHVNLDKVLAKYRQEANEDNERKLEALRNGTIKSEQPFQRFPAPSTENRKWPN</sequence>
<proteinExistence type="predicted"/>
<feature type="region of interest" description="Disordered" evidence="1">
    <location>
        <begin position="220"/>
        <end position="246"/>
    </location>
</feature>
<evidence type="ECO:0000313" key="2">
    <source>
        <dbReference type="EMBL" id="CAI6332112.1"/>
    </source>
</evidence>
<dbReference type="AlphaFoldDB" id="A0A9W4U9F7"/>
<gene>
    <name evidence="2" type="ORF">PDIGIT_LOCUS5142</name>
</gene>
<dbReference type="PANTHER" id="PTHR42100">
    <property type="entry name" value="OXIDOREDUCTASE 178 KDA SUBUNIT, PUTATIVE (AFU_ORTHOLOGUE AFUA_8G04320)-RELATED"/>
    <property type="match status" value="1"/>
</dbReference>
<dbReference type="InterPro" id="IPR034444">
    <property type="entry name" value="Nuo17.8"/>
</dbReference>
<feature type="region of interest" description="Disordered" evidence="1">
    <location>
        <begin position="62"/>
        <end position="96"/>
    </location>
</feature>
<dbReference type="Proteomes" id="UP001152607">
    <property type="component" value="Unassembled WGS sequence"/>
</dbReference>
<accession>A0A9W4U9F7</accession>
<protein>
    <submittedName>
        <fullName evidence="2">Uncharacterized protein</fullName>
    </submittedName>
</protein>
<name>A0A9W4U9F7_9PLEO</name>
<evidence type="ECO:0000256" key="1">
    <source>
        <dbReference type="SAM" id="MobiDB-lite"/>
    </source>
</evidence>
<dbReference type="OrthoDB" id="2120038at2759"/>
<comment type="caution">
    <text evidence="2">The sequence shown here is derived from an EMBL/GenBank/DDBJ whole genome shotgun (WGS) entry which is preliminary data.</text>
</comment>
<evidence type="ECO:0000313" key="3">
    <source>
        <dbReference type="Proteomes" id="UP001152607"/>
    </source>
</evidence>
<organism evidence="2 3">
    <name type="scientific">Periconia digitata</name>
    <dbReference type="NCBI Taxonomy" id="1303443"/>
    <lineage>
        <taxon>Eukaryota</taxon>
        <taxon>Fungi</taxon>
        <taxon>Dikarya</taxon>
        <taxon>Ascomycota</taxon>
        <taxon>Pezizomycotina</taxon>
        <taxon>Dothideomycetes</taxon>
        <taxon>Pleosporomycetidae</taxon>
        <taxon>Pleosporales</taxon>
        <taxon>Massarineae</taxon>
        <taxon>Periconiaceae</taxon>
        <taxon>Periconia</taxon>
    </lineage>
</organism>
<dbReference type="EMBL" id="CAOQHR010000003">
    <property type="protein sequence ID" value="CAI6332112.1"/>
    <property type="molecule type" value="Genomic_DNA"/>
</dbReference>
<keyword evidence="3" id="KW-1185">Reference proteome</keyword>
<dbReference type="PANTHER" id="PTHR42100:SF1">
    <property type="entry name" value="OXIDOREDUCTASE 178 KDA SUBUNIT, PUTATIVE (AFU_ORTHOLOGUE AFUA_8G04320)-RELATED"/>
    <property type="match status" value="1"/>
</dbReference>
<dbReference type="GO" id="GO:0005739">
    <property type="term" value="C:mitochondrion"/>
    <property type="evidence" value="ECO:0007669"/>
    <property type="project" value="InterPro"/>
</dbReference>